<gene>
    <name evidence="8" type="ORF">PSU4_00260</name>
</gene>
<keyword evidence="2" id="KW-1003">Cell membrane</keyword>
<reference evidence="8 9" key="1">
    <citation type="submission" date="2019-07" db="EMBL/GenBank/DDBJ databases">
        <title>Whole genome shotgun sequence of Pseudonocardia sulfidoxydans NBRC 16205.</title>
        <authorList>
            <person name="Hosoyama A."/>
            <person name="Uohara A."/>
            <person name="Ohji S."/>
            <person name="Ichikawa N."/>
        </authorList>
    </citation>
    <scope>NUCLEOTIDE SEQUENCE [LARGE SCALE GENOMIC DNA]</scope>
    <source>
        <strain evidence="8 9">NBRC 16205</strain>
    </source>
</reference>
<feature type="transmembrane region" description="Helical" evidence="7">
    <location>
        <begin position="30"/>
        <end position="50"/>
    </location>
</feature>
<feature type="transmembrane region" description="Helical" evidence="7">
    <location>
        <begin position="113"/>
        <end position="136"/>
    </location>
</feature>
<dbReference type="GO" id="GO:0005886">
    <property type="term" value="C:plasma membrane"/>
    <property type="evidence" value="ECO:0007669"/>
    <property type="project" value="UniProtKB-SubCell"/>
</dbReference>
<accession>A0A511D8G0</accession>
<evidence type="ECO:0000256" key="5">
    <source>
        <dbReference type="ARBA" id="ARBA00023136"/>
    </source>
</evidence>
<feature type="transmembrane region" description="Helical" evidence="7">
    <location>
        <begin position="62"/>
        <end position="82"/>
    </location>
</feature>
<protein>
    <submittedName>
        <fullName evidence="8">Sugar ABC transporter permease</fullName>
    </submittedName>
</protein>
<evidence type="ECO:0000256" key="7">
    <source>
        <dbReference type="SAM" id="Phobius"/>
    </source>
</evidence>
<proteinExistence type="predicted"/>
<evidence type="ECO:0000256" key="1">
    <source>
        <dbReference type="ARBA" id="ARBA00004651"/>
    </source>
</evidence>
<feature type="transmembrane region" description="Helical" evidence="7">
    <location>
        <begin position="232"/>
        <end position="253"/>
    </location>
</feature>
<dbReference type="InterPro" id="IPR001851">
    <property type="entry name" value="ABC_transp_permease"/>
</dbReference>
<keyword evidence="4 7" id="KW-1133">Transmembrane helix</keyword>
<feature type="transmembrane region" description="Helical" evidence="7">
    <location>
        <begin position="265"/>
        <end position="282"/>
    </location>
</feature>
<keyword evidence="9" id="KW-1185">Reference proteome</keyword>
<feature type="region of interest" description="Disordered" evidence="6">
    <location>
        <begin position="1"/>
        <end position="22"/>
    </location>
</feature>
<evidence type="ECO:0000256" key="3">
    <source>
        <dbReference type="ARBA" id="ARBA00022692"/>
    </source>
</evidence>
<feature type="transmembrane region" description="Helical" evidence="7">
    <location>
        <begin position="143"/>
        <end position="161"/>
    </location>
</feature>
<dbReference type="CDD" id="cd06579">
    <property type="entry name" value="TM_PBP1_transp_AraH_like"/>
    <property type="match status" value="1"/>
</dbReference>
<comment type="caution">
    <text evidence="8">The sequence shown here is derived from an EMBL/GenBank/DDBJ whole genome shotgun (WGS) entry which is preliminary data.</text>
</comment>
<dbReference type="PANTHER" id="PTHR32196:SF72">
    <property type="entry name" value="RIBOSE IMPORT PERMEASE PROTEIN RBSC"/>
    <property type="match status" value="1"/>
</dbReference>
<evidence type="ECO:0000256" key="2">
    <source>
        <dbReference type="ARBA" id="ARBA00022475"/>
    </source>
</evidence>
<keyword evidence="3 7" id="KW-0812">Transmembrane</keyword>
<feature type="compositionally biased region" description="Polar residues" evidence="6">
    <location>
        <begin position="1"/>
        <end position="10"/>
    </location>
</feature>
<keyword evidence="5 7" id="KW-0472">Membrane</keyword>
<dbReference type="EMBL" id="BJVJ01000001">
    <property type="protein sequence ID" value="GEL21072.1"/>
    <property type="molecule type" value="Genomic_DNA"/>
</dbReference>
<evidence type="ECO:0000256" key="4">
    <source>
        <dbReference type="ARBA" id="ARBA00022989"/>
    </source>
</evidence>
<name>A0A511D8G0_9PSEU</name>
<dbReference type="Pfam" id="PF02653">
    <property type="entry name" value="BPD_transp_2"/>
    <property type="match status" value="1"/>
</dbReference>
<evidence type="ECO:0000256" key="6">
    <source>
        <dbReference type="SAM" id="MobiDB-lite"/>
    </source>
</evidence>
<comment type="subcellular location">
    <subcellularLocation>
        <location evidence="1">Cell membrane</location>
        <topology evidence="1">Multi-pass membrane protein</topology>
    </subcellularLocation>
</comment>
<evidence type="ECO:0000313" key="8">
    <source>
        <dbReference type="EMBL" id="GEL21072.1"/>
    </source>
</evidence>
<organism evidence="8 9">
    <name type="scientific">Pseudonocardia sulfidoxydans NBRC 16205</name>
    <dbReference type="NCBI Taxonomy" id="1223511"/>
    <lineage>
        <taxon>Bacteria</taxon>
        <taxon>Bacillati</taxon>
        <taxon>Actinomycetota</taxon>
        <taxon>Actinomycetes</taxon>
        <taxon>Pseudonocardiales</taxon>
        <taxon>Pseudonocardiaceae</taxon>
        <taxon>Pseudonocardia</taxon>
    </lineage>
</organism>
<dbReference type="GO" id="GO:0022857">
    <property type="term" value="F:transmembrane transporter activity"/>
    <property type="evidence" value="ECO:0007669"/>
    <property type="project" value="InterPro"/>
</dbReference>
<feature type="transmembrane region" description="Helical" evidence="7">
    <location>
        <begin position="289"/>
        <end position="311"/>
    </location>
</feature>
<dbReference type="Proteomes" id="UP000321685">
    <property type="component" value="Unassembled WGS sequence"/>
</dbReference>
<feature type="transmembrane region" description="Helical" evidence="7">
    <location>
        <begin position="181"/>
        <end position="203"/>
    </location>
</feature>
<dbReference type="AlphaFoldDB" id="A0A511D8G0"/>
<dbReference type="PANTHER" id="PTHR32196">
    <property type="entry name" value="ABC TRANSPORTER PERMEASE PROTEIN YPHD-RELATED-RELATED"/>
    <property type="match status" value="1"/>
</dbReference>
<sequence>MMTRTKNSEPVTDVDVASGRSGGGTVARSLAQRFSIVIALVVVVAVFGSLRPDTFLTTSTLQGILGSQAVLVVLTCALLIPLTAGDYDLSVAGVLMTSQMLVGVLNAQHGMNIWLVIVLCLLAGVVIGLLNGGFVLLFGVDPFIVTLGTGTILSGAVLWLGDSTTISGISTGLTDWVIVNRFLGVPLAFWYGLLITAGLWYFLEYTAAGRRLLFVGRGRAVSRLSGLRVTRIRWAALVASATLASLAGILYAGTTGAADPVSGEAFLLPTFAAAFLGSTAILPGKFNSWGSFIAVYFLVAGTTGLTMLGAQSYVSDLFYGGALVVAVCASRYSRRKEVRESGSL</sequence>
<evidence type="ECO:0000313" key="9">
    <source>
        <dbReference type="Proteomes" id="UP000321685"/>
    </source>
</evidence>